<dbReference type="InterPro" id="IPR019874">
    <property type="entry name" value="RF_methyltr_PrmC"/>
</dbReference>
<evidence type="ECO:0000259" key="6">
    <source>
        <dbReference type="Pfam" id="PF13847"/>
    </source>
</evidence>
<accession>A0A377H690</accession>
<dbReference type="HAMAP" id="MF_02126">
    <property type="entry name" value="RF_methyltr_PrmC"/>
    <property type="match status" value="1"/>
</dbReference>
<protein>
    <recommendedName>
        <fullName evidence="5">Release factor glutamine methyltransferase</fullName>
        <shortName evidence="5">RF MTase</shortName>
        <ecNumber evidence="5">2.1.1.297</ecNumber>
    </recommendedName>
    <alternativeName>
        <fullName evidence="5">N5-glutamine methyltransferase PrmC</fullName>
    </alternativeName>
    <alternativeName>
        <fullName evidence="5">Protein-(glutamine-N5) MTase PrmC</fullName>
    </alternativeName>
    <alternativeName>
        <fullName evidence="5">Protein-glutamine N-methyltransferase PrmC</fullName>
    </alternativeName>
</protein>
<dbReference type="InterPro" id="IPR029063">
    <property type="entry name" value="SAM-dependent_MTases_sf"/>
</dbReference>
<keyword evidence="3 5" id="KW-0949">S-adenosyl-L-methionine</keyword>
<gene>
    <name evidence="5 8" type="primary">prmC</name>
    <name evidence="8" type="ORF">NCTC11413_01134</name>
</gene>
<dbReference type="PANTHER" id="PTHR18895">
    <property type="entry name" value="HEMK METHYLTRANSFERASE"/>
    <property type="match status" value="1"/>
</dbReference>
<evidence type="ECO:0000259" key="7">
    <source>
        <dbReference type="Pfam" id="PF17827"/>
    </source>
</evidence>
<dbReference type="InterPro" id="IPR040758">
    <property type="entry name" value="PrmC_N"/>
</dbReference>
<evidence type="ECO:0000256" key="5">
    <source>
        <dbReference type="HAMAP-Rule" id="MF_02126"/>
    </source>
</evidence>
<dbReference type="FunFam" id="3.40.50.150:FF:000053">
    <property type="entry name" value="Release factor glutamine methyltransferase"/>
    <property type="match status" value="1"/>
</dbReference>
<evidence type="ECO:0000256" key="1">
    <source>
        <dbReference type="ARBA" id="ARBA00022603"/>
    </source>
</evidence>
<feature type="binding site" evidence="5">
    <location>
        <position position="184"/>
    </location>
    <ligand>
        <name>S-adenosyl-L-methionine</name>
        <dbReference type="ChEBI" id="CHEBI:59789"/>
    </ligand>
</feature>
<dbReference type="Pfam" id="PF13847">
    <property type="entry name" value="Methyltransf_31"/>
    <property type="match status" value="1"/>
</dbReference>
<dbReference type="InterPro" id="IPR004556">
    <property type="entry name" value="HemK-like"/>
</dbReference>
<dbReference type="GO" id="GO:0003676">
    <property type="term" value="F:nucleic acid binding"/>
    <property type="evidence" value="ECO:0007669"/>
    <property type="project" value="InterPro"/>
</dbReference>
<dbReference type="InterPro" id="IPR025714">
    <property type="entry name" value="Methyltranfer_dom"/>
</dbReference>
<evidence type="ECO:0000256" key="4">
    <source>
        <dbReference type="ARBA" id="ARBA00048391"/>
    </source>
</evidence>
<dbReference type="InterPro" id="IPR050320">
    <property type="entry name" value="N5-glutamine_MTase"/>
</dbReference>
<evidence type="ECO:0000313" key="8">
    <source>
        <dbReference type="EMBL" id="STO38012.1"/>
    </source>
</evidence>
<dbReference type="GO" id="GO:0032259">
    <property type="term" value="P:methylation"/>
    <property type="evidence" value="ECO:0007669"/>
    <property type="project" value="UniProtKB-KW"/>
</dbReference>
<comment type="similarity">
    <text evidence="5">Belongs to the protein N5-glutamine methyltransferase family. PrmC subfamily.</text>
</comment>
<dbReference type="PANTHER" id="PTHR18895:SF74">
    <property type="entry name" value="MTRF1L RELEASE FACTOR GLUTAMINE METHYLTRANSFERASE"/>
    <property type="match status" value="1"/>
</dbReference>
<dbReference type="SUPFAM" id="SSF53335">
    <property type="entry name" value="S-adenosyl-L-methionine-dependent methyltransferases"/>
    <property type="match status" value="1"/>
</dbReference>
<evidence type="ECO:0000313" key="9">
    <source>
        <dbReference type="Proteomes" id="UP000254232"/>
    </source>
</evidence>
<evidence type="ECO:0000256" key="2">
    <source>
        <dbReference type="ARBA" id="ARBA00022679"/>
    </source>
</evidence>
<evidence type="ECO:0000256" key="3">
    <source>
        <dbReference type="ARBA" id="ARBA00022691"/>
    </source>
</evidence>
<dbReference type="Pfam" id="PF17827">
    <property type="entry name" value="PrmC_N"/>
    <property type="match status" value="1"/>
</dbReference>
<reference evidence="8 9" key="1">
    <citation type="submission" date="2018-06" db="EMBL/GenBank/DDBJ databases">
        <authorList>
            <consortium name="Pathogen Informatics"/>
            <person name="Doyle S."/>
        </authorList>
    </citation>
    <scope>NUCLEOTIDE SEQUENCE [LARGE SCALE GENOMIC DNA]</scope>
    <source>
        <strain evidence="8 9">NCTC11413</strain>
    </source>
</reference>
<dbReference type="InterPro" id="IPR002052">
    <property type="entry name" value="DNA_methylase_N6_adenine_CS"/>
</dbReference>
<feature type="binding site" evidence="5">
    <location>
        <begin position="129"/>
        <end position="133"/>
    </location>
    <ligand>
        <name>S-adenosyl-L-methionine</name>
        <dbReference type="ChEBI" id="CHEBI:59789"/>
    </ligand>
</feature>
<proteinExistence type="inferred from homology"/>
<feature type="binding site" evidence="5">
    <location>
        <position position="199"/>
    </location>
    <ligand>
        <name>S-adenosyl-L-methionine</name>
        <dbReference type="ChEBI" id="CHEBI:59789"/>
    </ligand>
</feature>
<dbReference type="EMBL" id="UGGZ01000001">
    <property type="protein sequence ID" value="STO38012.1"/>
    <property type="molecule type" value="Genomic_DNA"/>
</dbReference>
<sequence length="293" mass="32866">MSNAPLNYQQWLQQAVARLSVEQSSEDAKIDANALLCFVTEKSKAQIMAFAETRLSEAQQQRLELLLQRRLQGEPIAYILGEKGFWSLDLLVSPVTLIPRADTECLVETALSLLQHYSSEAALSILDLGTGTGAIALALAAELTQQKRAYRIIGVDRVAETVLLAKQNGQRNHLTNVEFMQSDWFSSLPPQKFDLIVSNPPYIAENDPHLKQGDVRFEPLSALVAKKEGLADIERIIEQATTFMKTGGYLLIEHGWQQAEAVQALFKRYNWCAVRTVLDYGGNQRVTYAKWDR</sequence>
<keyword evidence="1 5" id="KW-0489">Methyltransferase</keyword>
<organism evidence="8 9">
    <name type="scientific">Gallibacterium anatis</name>
    <dbReference type="NCBI Taxonomy" id="750"/>
    <lineage>
        <taxon>Bacteria</taxon>
        <taxon>Pseudomonadati</taxon>
        <taxon>Pseudomonadota</taxon>
        <taxon>Gammaproteobacteria</taxon>
        <taxon>Pasteurellales</taxon>
        <taxon>Pasteurellaceae</taxon>
        <taxon>Gallibacterium</taxon>
    </lineage>
</organism>
<dbReference type="AlphaFoldDB" id="A0A377H690"/>
<dbReference type="CDD" id="cd02440">
    <property type="entry name" value="AdoMet_MTases"/>
    <property type="match status" value="1"/>
</dbReference>
<feature type="domain" description="Methyltransferase" evidence="6">
    <location>
        <begin position="121"/>
        <end position="273"/>
    </location>
</feature>
<feature type="domain" description="Release factor glutamine methyltransferase N-terminal" evidence="7">
    <location>
        <begin position="10"/>
        <end position="81"/>
    </location>
</feature>
<dbReference type="Gene3D" id="1.10.8.10">
    <property type="entry name" value="DNA helicase RuvA subunit, C-terminal domain"/>
    <property type="match status" value="1"/>
</dbReference>
<dbReference type="PROSITE" id="PS00092">
    <property type="entry name" value="N6_MTASE"/>
    <property type="match status" value="1"/>
</dbReference>
<feature type="binding site" evidence="5">
    <location>
        <position position="156"/>
    </location>
    <ligand>
        <name>S-adenosyl-L-methionine</name>
        <dbReference type="ChEBI" id="CHEBI:59789"/>
    </ligand>
</feature>
<dbReference type="FunFam" id="1.10.8.10:FF:000032">
    <property type="entry name" value="Release factor glutamine methyltransferase"/>
    <property type="match status" value="1"/>
</dbReference>
<comment type="catalytic activity">
    <reaction evidence="4 5">
        <text>L-glutaminyl-[peptide chain release factor] + S-adenosyl-L-methionine = N(5)-methyl-L-glutaminyl-[peptide chain release factor] + S-adenosyl-L-homocysteine + H(+)</text>
        <dbReference type="Rhea" id="RHEA:42896"/>
        <dbReference type="Rhea" id="RHEA-COMP:10271"/>
        <dbReference type="Rhea" id="RHEA-COMP:10272"/>
        <dbReference type="ChEBI" id="CHEBI:15378"/>
        <dbReference type="ChEBI" id="CHEBI:30011"/>
        <dbReference type="ChEBI" id="CHEBI:57856"/>
        <dbReference type="ChEBI" id="CHEBI:59789"/>
        <dbReference type="ChEBI" id="CHEBI:61891"/>
        <dbReference type="EC" id="2.1.1.297"/>
    </reaction>
</comment>
<dbReference type="EC" id="2.1.1.297" evidence="5"/>
<feature type="binding site" evidence="5">
    <location>
        <begin position="199"/>
        <end position="202"/>
    </location>
    <ligand>
        <name>substrate</name>
    </ligand>
</feature>
<dbReference type="GO" id="GO:0102559">
    <property type="term" value="F:peptide chain release factor N(5)-glutamine methyltransferase activity"/>
    <property type="evidence" value="ECO:0007669"/>
    <property type="project" value="UniProtKB-EC"/>
</dbReference>
<dbReference type="NCBIfam" id="TIGR03534">
    <property type="entry name" value="RF_mod_PrmC"/>
    <property type="match status" value="1"/>
</dbReference>
<dbReference type="Gene3D" id="3.40.50.150">
    <property type="entry name" value="Vaccinia Virus protein VP39"/>
    <property type="match status" value="1"/>
</dbReference>
<keyword evidence="2 5" id="KW-0808">Transferase</keyword>
<comment type="function">
    <text evidence="5">Methylates the class 1 translation termination release factors RF1/PrfA and RF2/PrfB on the glutamine residue of the universally conserved GGQ motif.</text>
</comment>
<name>A0A377H690_9PAST</name>
<dbReference type="NCBIfam" id="TIGR00536">
    <property type="entry name" value="hemK_fam"/>
    <property type="match status" value="1"/>
</dbReference>
<dbReference type="Proteomes" id="UP000254232">
    <property type="component" value="Unassembled WGS sequence"/>
</dbReference>